<dbReference type="Proteomes" id="UP000653076">
    <property type="component" value="Unassembled WGS sequence"/>
</dbReference>
<evidence type="ECO:0000256" key="1">
    <source>
        <dbReference type="SAM" id="MobiDB-lite"/>
    </source>
</evidence>
<feature type="chain" id="PRO_5045949713" description="Lipoprotein" evidence="2">
    <location>
        <begin position="31"/>
        <end position="304"/>
    </location>
</feature>
<reference evidence="3 4" key="1">
    <citation type="submission" date="2021-01" db="EMBL/GenBank/DDBJ databases">
        <title>Whole genome shotgun sequence of Verrucosispora qiuiae NBRC 106684.</title>
        <authorList>
            <person name="Komaki H."/>
            <person name="Tamura T."/>
        </authorList>
    </citation>
    <scope>NUCLEOTIDE SEQUENCE [LARGE SCALE GENOMIC DNA]</scope>
    <source>
        <strain evidence="3 4">NBRC 106684</strain>
    </source>
</reference>
<name>A0ABQ4JIX0_9ACTN</name>
<keyword evidence="4" id="KW-1185">Reference proteome</keyword>
<sequence length="304" mass="32342">MTHLTLPARRLLTALLGGSLVLLTACQNNGTAPSGPDTTPPASPQPATSPSTAATAARLTAQQRLDLLANTVTATPADTAAGLPYTYVHLQTWARATNTIVRSDVRRWRHEADGSGREIIRRAPDLRGLDHQPTPGERQELSRAVPHSLQHGIGQLRPYLPGDIPADPRELTRLLAPPALVNEPAYPRILANGVVGLATSHHLDPRRRSATLRVLAAVPHITYRGTTTDLAGRPGMSFQVVADGSTSTLIIEPTTGDLLAATEWINGGRRPGLHSYTLLLDHGRTSTTDSPTAPTTAAAATHLR</sequence>
<proteinExistence type="predicted"/>
<gene>
    <name evidence="3" type="ORF">Vqi01_55430</name>
</gene>
<keyword evidence="2" id="KW-0732">Signal</keyword>
<comment type="caution">
    <text evidence="3">The sequence shown here is derived from an EMBL/GenBank/DDBJ whole genome shotgun (WGS) entry which is preliminary data.</text>
</comment>
<evidence type="ECO:0008006" key="5">
    <source>
        <dbReference type="Google" id="ProtNLM"/>
    </source>
</evidence>
<dbReference type="EMBL" id="BOPC01000109">
    <property type="protein sequence ID" value="GIJ30381.1"/>
    <property type="molecule type" value="Genomic_DNA"/>
</dbReference>
<feature type="region of interest" description="Disordered" evidence="1">
    <location>
        <begin position="283"/>
        <end position="304"/>
    </location>
</feature>
<evidence type="ECO:0000313" key="3">
    <source>
        <dbReference type="EMBL" id="GIJ30381.1"/>
    </source>
</evidence>
<feature type="region of interest" description="Disordered" evidence="1">
    <location>
        <begin position="31"/>
        <end position="52"/>
    </location>
</feature>
<evidence type="ECO:0000313" key="4">
    <source>
        <dbReference type="Proteomes" id="UP000653076"/>
    </source>
</evidence>
<protein>
    <recommendedName>
        <fullName evidence="5">Lipoprotein</fullName>
    </recommendedName>
</protein>
<feature type="compositionally biased region" description="Low complexity" evidence="1">
    <location>
        <begin position="285"/>
        <end position="304"/>
    </location>
</feature>
<feature type="signal peptide" evidence="2">
    <location>
        <begin position="1"/>
        <end position="30"/>
    </location>
</feature>
<organism evidence="3 4">
    <name type="scientific">Micromonospora qiuiae</name>
    <dbReference type="NCBI Taxonomy" id="502268"/>
    <lineage>
        <taxon>Bacteria</taxon>
        <taxon>Bacillati</taxon>
        <taxon>Actinomycetota</taxon>
        <taxon>Actinomycetes</taxon>
        <taxon>Micromonosporales</taxon>
        <taxon>Micromonosporaceae</taxon>
        <taxon>Micromonospora</taxon>
    </lineage>
</organism>
<accession>A0ABQ4JIX0</accession>
<dbReference type="RefSeq" id="WP_204038087.1">
    <property type="nucleotide sequence ID" value="NZ_BOPC01000109.1"/>
</dbReference>
<evidence type="ECO:0000256" key="2">
    <source>
        <dbReference type="SAM" id="SignalP"/>
    </source>
</evidence>